<dbReference type="RefSeq" id="WP_214155904.1">
    <property type="nucleotide sequence ID" value="NZ_JAHBAY010000004.1"/>
</dbReference>
<feature type="domain" description="Helix-turn-helix" evidence="1">
    <location>
        <begin position="83"/>
        <end position="132"/>
    </location>
</feature>
<dbReference type="Pfam" id="PF12728">
    <property type="entry name" value="HTH_17"/>
    <property type="match status" value="1"/>
</dbReference>
<proteinExistence type="predicted"/>
<keyword evidence="3" id="KW-1185">Reference proteome</keyword>
<dbReference type="Gene3D" id="1.10.10.10">
    <property type="entry name" value="Winged helix-like DNA-binding domain superfamily/Winged helix DNA-binding domain"/>
    <property type="match status" value="1"/>
</dbReference>
<dbReference type="EMBL" id="JAHBAY010000004">
    <property type="protein sequence ID" value="MBT0769604.1"/>
    <property type="molecule type" value="Genomic_DNA"/>
</dbReference>
<dbReference type="InterPro" id="IPR009061">
    <property type="entry name" value="DNA-bd_dom_put_sf"/>
</dbReference>
<dbReference type="InterPro" id="IPR041657">
    <property type="entry name" value="HTH_17"/>
</dbReference>
<evidence type="ECO:0000259" key="1">
    <source>
        <dbReference type="Pfam" id="PF12728"/>
    </source>
</evidence>
<accession>A0ABS5TGU3</accession>
<dbReference type="SUPFAM" id="SSF46955">
    <property type="entry name" value="Putative DNA-binding domain"/>
    <property type="match status" value="1"/>
</dbReference>
<dbReference type="InterPro" id="IPR010093">
    <property type="entry name" value="SinI_DNA-bd"/>
</dbReference>
<dbReference type="NCBIfam" id="TIGR01764">
    <property type="entry name" value="excise"/>
    <property type="match status" value="1"/>
</dbReference>
<evidence type="ECO:0000313" key="3">
    <source>
        <dbReference type="Proteomes" id="UP001197247"/>
    </source>
</evidence>
<sequence>MTVQLNRETYLPSSGPQLARVHAFMAAHAPSPGGAGDVRCRLTGPGGEEGVELPHEVYLVLRQVVEAMRADLAVTVIPQTMTLTTQQAADLLGVSRPTVIKLLDAERIPFERVGTHRRILLRDLLAYRKQRREERYDALAALGSDDDDEQPDVVLRRLREARKAVASRRRRPDRE</sequence>
<protein>
    <submittedName>
        <fullName evidence="2">Helix-turn-helix domain-containing protein</fullName>
    </submittedName>
</protein>
<dbReference type="Proteomes" id="UP001197247">
    <property type="component" value="Unassembled WGS sequence"/>
</dbReference>
<dbReference type="InterPro" id="IPR036388">
    <property type="entry name" value="WH-like_DNA-bd_sf"/>
</dbReference>
<reference evidence="2 3" key="1">
    <citation type="submission" date="2021-05" db="EMBL/GenBank/DDBJ databases">
        <title>Kineosporia and Streptomyces sp. nov. two new marine actinobacteria isolated from Coral.</title>
        <authorList>
            <person name="Buangrab K."/>
            <person name="Sutthacheep M."/>
            <person name="Yeemin T."/>
            <person name="Harunari E."/>
            <person name="Igarashi Y."/>
            <person name="Kanchanasin P."/>
            <person name="Tanasupawat S."/>
            <person name="Phongsopitanun W."/>
        </authorList>
    </citation>
    <scope>NUCLEOTIDE SEQUENCE [LARGE SCALE GENOMIC DNA]</scope>
    <source>
        <strain evidence="2 3">J2-2</strain>
    </source>
</reference>
<gene>
    <name evidence="2" type="ORF">KIH74_11770</name>
</gene>
<name>A0ABS5TGU3_9ACTN</name>
<organism evidence="2 3">
    <name type="scientific">Kineosporia corallincola</name>
    <dbReference type="NCBI Taxonomy" id="2835133"/>
    <lineage>
        <taxon>Bacteria</taxon>
        <taxon>Bacillati</taxon>
        <taxon>Actinomycetota</taxon>
        <taxon>Actinomycetes</taxon>
        <taxon>Kineosporiales</taxon>
        <taxon>Kineosporiaceae</taxon>
        <taxon>Kineosporia</taxon>
    </lineage>
</organism>
<comment type="caution">
    <text evidence="2">The sequence shown here is derived from an EMBL/GenBank/DDBJ whole genome shotgun (WGS) entry which is preliminary data.</text>
</comment>
<evidence type="ECO:0000313" key="2">
    <source>
        <dbReference type="EMBL" id="MBT0769604.1"/>
    </source>
</evidence>